<keyword evidence="4" id="KW-1185">Reference proteome</keyword>
<keyword evidence="2" id="KW-0732">Signal</keyword>
<reference evidence="3 4" key="1">
    <citation type="submission" date="2018-04" db="EMBL/GenBank/DDBJ databases">
        <title>Novel actinobacteria from marine sediment.</title>
        <authorList>
            <person name="Ng Z.Y."/>
            <person name="Tan G.Y.A."/>
        </authorList>
    </citation>
    <scope>NUCLEOTIDE SEQUENCE [LARGE SCALE GENOMIC DNA]</scope>
    <source>
        <strain evidence="3 4">TPS81</strain>
    </source>
</reference>
<evidence type="ECO:0000256" key="2">
    <source>
        <dbReference type="SAM" id="SignalP"/>
    </source>
</evidence>
<evidence type="ECO:0000313" key="4">
    <source>
        <dbReference type="Proteomes" id="UP000253318"/>
    </source>
</evidence>
<proteinExistence type="predicted"/>
<dbReference type="RefSeq" id="WP_114400168.1">
    <property type="nucleotide sequence ID" value="NZ_QEIM01000189.1"/>
</dbReference>
<gene>
    <name evidence="3" type="ORF">DEF24_16845</name>
</gene>
<feature type="chain" id="PRO_5016705192" evidence="2">
    <location>
        <begin position="30"/>
        <end position="81"/>
    </location>
</feature>
<name>A0A368T6K3_9ACTN</name>
<protein>
    <submittedName>
        <fullName evidence="3">Uncharacterized protein</fullName>
    </submittedName>
</protein>
<comment type="caution">
    <text evidence="3">The sequence shown here is derived from an EMBL/GenBank/DDBJ whole genome shotgun (WGS) entry which is preliminary data.</text>
</comment>
<evidence type="ECO:0000313" key="3">
    <source>
        <dbReference type="EMBL" id="RCV56315.1"/>
    </source>
</evidence>
<dbReference type="Proteomes" id="UP000253318">
    <property type="component" value="Unassembled WGS sequence"/>
</dbReference>
<sequence length="81" mass="8028">MRIIPRGRIAGIAAPALLSVTLLPSAAAAAEPDGGAGPDRPPTTAARGPDVHATGADPGGVTAYWTDERMDAAGPVPMTRG</sequence>
<evidence type="ECO:0000256" key="1">
    <source>
        <dbReference type="SAM" id="MobiDB-lite"/>
    </source>
</evidence>
<feature type="region of interest" description="Disordered" evidence="1">
    <location>
        <begin position="28"/>
        <end position="62"/>
    </location>
</feature>
<dbReference type="AlphaFoldDB" id="A0A368T6K3"/>
<organism evidence="3 4">
    <name type="scientific">Marinitenerispora sediminis</name>
    <dbReference type="NCBI Taxonomy" id="1931232"/>
    <lineage>
        <taxon>Bacteria</taxon>
        <taxon>Bacillati</taxon>
        <taxon>Actinomycetota</taxon>
        <taxon>Actinomycetes</taxon>
        <taxon>Streptosporangiales</taxon>
        <taxon>Nocardiopsidaceae</taxon>
        <taxon>Marinitenerispora</taxon>
    </lineage>
</organism>
<accession>A0A368T6K3</accession>
<dbReference type="EMBL" id="QEIN01000132">
    <property type="protein sequence ID" value="RCV56315.1"/>
    <property type="molecule type" value="Genomic_DNA"/>
</dbReference>
<feature type="signal peptide" evidence="2">
    <location>
        <begin position="1"/>
        <end position="29"/>
    </location>
</feature>